<dbReference type="Proteomes" id="UP000218102">
    <property type="component" value="Unassembled WGS sequence"/>
</dbReference>
<evidence type="ECO:0000256" key="1">
    <source>
        <dbReference type="SAM" id="Phobius"/>
    </source>
</evidence>
<proteinExistence type="predicted"/>
<keyword evidence="1" id="KW-0472">Membrane</keyword>
<feature type="transmembrane region" description="Helical" evidence="1">
    <location>
        <begin position="12"/>
        <end position="29"/>
    </location>
</feature>
<dbReference type="AlphaFoldDB" id="A0A2A3MA42"/>
<keyword evidence="1" id="KW-0812">Transmembrane</keyword>
<organism evidence="2 3">
    <name type="scientific">Pseudomonas plecoglossicida</name>
    <dbReference type="NCBI Taxonomy" id="70775"/>
    <lineage>
        <taxon>Bacteria</taxon>
        <taxon>Pseudomonadati</taxon>
        <taxon>Pseudomonadota</taxon>
        <taxon>Gammaproteobacteria</taxon>
        <taxon>Pseudomonadales</taxon>
        <taxon>Pseudomonadaceae</taxon>
        <taxon>Pseudomonas</taxon>
    </lineage>
</organism>
<dbReference type="EMBL" id="NTME01000003">
    <property type="protein sequence ID" value="PBJ96894.1"/>
    <property type="molecule type" value="Genomic_DNA"/>
</dbReference>
<name>A0A2A3MA42_PSEDL</name>
<protein>
    <submittedName>
        <fullName evidence="2">Uncharacterized protein</fullName>
    </submittedName>
</protein>
<evidence type="ECO:0000313" key="2">
    <source>
        <dbReference type="EMBL" id="PBJ96894.1"/>
    </source>
</evidence>
<gene>
    <name evidence="2" type="ORF">CMV24_03430</name>
</gene>
<feature type="transmembrane region" description="Helical" evidence="1">
    <location>
        <begin position="49"/>
        <end position="66"/>
    </location>
</feature>
<keyword evidence="1" id="KW-1133">Transmembrane helix</keyword>
<dbReference type="RefSeq" id="WP_096009887.1">
    <property type="nucleotide sequence ID" value="NZ_NTME01000003.1"/>
</dbReference>
<reference evidence="2 3" key="1">
    <citation type="submission" date="2017-09" db="EMBL/GenBank/DDBJ databases">
        <authorList>
            <person name="Ehlers B."/>
            <person name="Leendertz F.H."/>
        </authorList>
    </citation>
    <scope>NUCLEOTIDE SEQUENCE [LARGE SCALE GENOMIC DNA]</scope>
    <source>
        <strain evidence="2 3">DJ-1</strain>
    </source>
</reference>
<sequence>MDDEGDFKKARGFLFTYSCLVVGLWYFKAELTQFNLMGVTLAFAHRKESIWLVVAVVNAYFWFRFYQRLPQNALYFDDAMNDLYDKALVWLSVKWKRRDLKALAETTLAALDPQPEQTAISYYWGEATGRQLLAEAQHQNGDEAPELHQVSREYRTKMYMSVGYSYTESGKWVQFPMTVGMPYQPGRPLTWVAKAFAVSKGAFVTPWFTDYVAPLALGGISTCIALWRWFEVNFTVIAGW</sequence>
<evidence type="ECO:0000313" key="3">
    <source>
        <dbReference type="Proteomes" id="UP000218102"/>
    </source>
</evidence>
<accession>A0A2A3MA42</accession>
<comment type="caution">
    <text evidence="2">The sequence shown here is derived from an EMBL/GenBank/DDBJ whole genome shotgun (WGS) entry which is preliminary data.</text>
</comment>